<accession>A0A834M5R4</accession>
<evidence type="ECO:0000313" key="2">
    <source>
        <dbReference type="Proteomes" id="UP000625711"/>
    </source>
</evidence>
<proteinExistence type="predicted"/>
<reference evidence="1" key="1">
    <citation type="submission" date="2020-08" db="EMBL/GenBank/DDBJ databases">
        <title>Genome sequencing and assembly of the red palm weevil Rhynchophorus ferrugineus.</title>
        <authorList>
            <person name="Dias G.B."/>
            <person name="Bergman C.M."/>
            <person name="Manee M."/>
        </authorList>
    </citation>
    <scope>NUCLEOTIDE SEQUENCE</scope>
    <source>
        <strain evidence="1">AA-2017</strain>
        <tissue evidence="1">Whole larva</tissue>
    </source>
</reference>
<sequence>MDDRGRWTASRRQTGAAALRTRTAFAQIIKLESINKFIKLLMNNSVSPNWPEDAVVAAAVVLPVVDGRWSADAMATNPYKMANCGPFRDRVAAYSPLG</sequence>
<evidence type="ECO:0000313" key="1">
    <source>
        <dbReference type="EMBL" id="KAF7271438.1"/>
    </source>
</evidence>
<gene>
    <name evidence="1" type="ORF">GWI33_015695</name>
</gene>
<dbReference type="AlphaFoldDB" id="A0A834M5R4"/>
<comment type="caution">
    <text evidence="1">The sequence shown here is derived from an EMBL/GenBank/DDBJ whole genome shotgun (WGS) entry which is preliminary data.</text>
</comment>
<keyword evidence="2" id="KW-1185">Reference proteome</keyword>
<dbReference type="Proteomes" id="UP000625711">
    <property type="component" value="Unassembled WGS sequence"/>
</dbReference>
<organism evidence="1 2">
    <name type="scientific">Rhynchophorus ferrugineus</name>
    <name type="common">Red palm weevil</name>
    <name type="synonym">Curculio ferrugineus</name>
    <dbReference type="NCBI Taxonomy" id="354439"/>
    <lineage>
        <taxon>Eukaryota</taxon>
        <taxon>Metazoa</taxon>
        <taxon>Ecdysozoa</taxon>
        <taxon>Arthropoda</taxon>
        <taxon>Hexapoda</taxon>
        <taxon>Insecta</taxon>
        <taxon>Pterygota</taxon>
        <taxon>Neoptera</taxon>
        <taxon>Endopterygota</taxon>
        <taxon>Coleoptera</taxon>
        <taxon>Polyphaga</taxon>
        <taxon>Cucujiformia</taxon>
        <taxon>Curculionidae</taxon>
        <taxon>Dryophthorinae</taxon>
        <taxon>Rhynchophorus</taxon>
    </lineage>
</organism>
<dbReference type="EMBL" id="JAACXV010013966">
    <property type="protein sequence ID" value="KAF7271438.1"/>
    <property type="molecule type" value="Genomic_DNA"/>
</dbReference>
<protein>
    <submittedName>
        <fullName evidence="1">Uncharacterized protein</fullName>
    </submittedName>
</protein>
<name>A0A834M5R4_RHYFE</name>